<dbReference type="KEGG" id="halt:IM660_15720"/>
<dbReference type="InterPro" id="IPR005119">
    <property type="entry name" value="LysR_subst-bd"/>
</dbReference>
<evidence type="ECO:0000256" key="4">
    <source>
        <dbReference type="ARBA" id="ARBA00023163"/>
    </source>
</evidence>
<dbReference type="Pfam" id="PF03466">
    <property type="entry name" value="LysR_substrate"/>
    <property type="match status" value="1"/>
</dbReference>
<dbReference type="Proteomes" id="UP000593758">
    <property type="component" value="Chromosome"/>
</dbReference>
<reference evidence="7 8" key="1">
    <citation type="submission" date="2020-10" db="EMBL/GenBank/DDBJ databases">
        <title>Haloactinobacterium sp. RN3S43, a bacterium isolated from saline soil.</title>
        <authorList>
            <person name="Sun J.-Q."/>
        </authorList>
    </citation>
    <scope>NUCLEOTIDE SEQUENCE [LARGE SCALE GENOMIC DNA]</scope>
    <source>
        <strain evidence="7 8">RN3S43</strain>
    </source>
</reference>
<feature type="domain" description="LysR substrate-binding" evidence="6">
    <location>
        <begin position="28"/>
        <end position="189"/>
    </location>
</feature>
<accession>A0A7M1STG5</accession>
<name>A0A7M1STG5_9MICO</name>
<evidence type="ECO:0000259" key="6">
    <source>
        <dbReference type="Pfam" id="PF03466"/>
    </source>
</evidence>
<keyword evidence="2" id="KW-0805">Transcription regulation</keyword>
<evidence type="ECO:0000256" key="5">
    <source>
        <dbReference type="SAM" id="MobiDB-lite"/>
    </source>
</evidence>
<feature type="region of interest" description="Disordered" evidence="5">
    <location>
        <begin position="188"/>
        <end position="249"/>
    </location>
</feature>
<keyword evidence="4" id="KW-0804">Transcription</keyword>
<gene>
    <name evidence="7" type="ORF">IM660_15720</name>
</gene>
<evidence type="ECO:0000256" key="3">
    <source>
        <dbReference type="ARBA" id="ARBA00023125"/>
    </source>
</evidence>
<sequence length="249" mass="26868">MTTPPFRLGYVPGVTPAKWAGIWRERHRTELELVPLAVGDAERAVREGEVAAALLRPPVDREMLSAIVLYEEACVVVTPIDHVIAALDRDEPVTSEDLADEVMLYPADDVLGRPPGQLAGYRPPTTAEAITLVAAGTGLLIVPQSLARLHHRRDLTYRFLDGGPAAPVALCWQTDRTTDEVEDLIGVVRGRTVNSSRGRPTPPSTKPVRPEQGARSSSAGRGSGGRSSSAGRRSARRGPNQRGNRRGRP</sequence>
<keyword evidence="3" id="KW-0238">DNA-binding</keyword>
<evidence type="ECO:0000313" key="8">
    <source>
        <dbReference type="Proteomes" id="UP000593758"/>
    </source>
</evidence>
<evidence type="ECO:0000256" key="1">
    <source>
        <dbReference type="ARBA" id="ARBA00009437"/>
    </source>
</evidence>
<dbReference type="AlphaFoldDB" id="A0A7M1STG5"/>
<dbReference type="GO" id="GO:0032993">
    <property type="term" value="C:protein-DNA complex"/>
    <property type="evidence" value="ECO:0007669"/>
    <property type="project" value="TreeGrafter"/>
</dbReference>
<dbReference type="PANTHER" id="PTHR30346:SF0">
    <property type="entry name" value="HCA OPERON TRANSCRIPTIONAL ACTIVATOR HCAR"/>
    <property type="match status" value="1"/>
</dbReference>
<feature type="compositionally biased region" description="Low complexity" evidence="5">
    <location>
        <begin position="213"/>
        <end position="242"/>
    </location>
</feature>
<evidence type="ECO:0000313" key="7">
    <source>
        <dbReference type="EMBL" id="QOR70062.1"/>
    </source>
</evidence>
<evidence type="ECO:0000256" key="2">
    <source>
        <dbReference type="ARBA" id="ARBA00023015"/>
    </source>
</evidence>
<proteinExistence type="inferred from homology"/>
<dbReference type="GO" id="GO:0003700">
    <property type="term" value="F:DNA-binding transcription factor activity"/>
    <property type="evidence" value="ECO:0007669"/>
    <property type="project" value="TreeGrafter"/>
</dbReference>
<comment type="similarity">
    <text evidence="1">Belongs to the LysR transcriptional regulatory family.</text>
</comment>
<protein>
    <submittedName>
        <fullName evidence="7">LysR family transcriptional regulator</fullName>
    </submittedName>
</protein>
<dbReference type="Gene3D" id="3.40.190.10">
    <property type="entry name" value="Periplasmic binding protein-like II"/>
    <property type="match status" value="2"/>
</dbReference>
<dbReference type="SUPFAM" id="SSF53850">
    <property type="entry name" value="Periplasmic binding protein-like II"/>
    <property type="match status" value="1"/>
</dbReference>
<dbReference type="EMBL" id="CP063169">
    <property type="protein sequence ID" value="QOR70062.1"/>
    <property type="molecule type" value="Genomic_DNA"/>
</dbReference>
<dbReference type="RefSeq" id="WP_193496753.1">
    <property type="nucleotide sequence ID" value="NZ_CP063169.1"/>
</dbReference>
<keyword evidence="8" id="KW-1185">Reference proteome</keyword>
<organism evidence="7 8">
    <name type="scientific">Ruania alkalisoli</name>
    <dbReference type="NCBI Taxonomy" id="2779775"/>
    <lineage>
        <taxon>Bacteria</taxon>
        <taxon>Bacillati</taxon>
        <taxon>Actinomycetota</taxon>
        <taxon>Actinomycetes</taxon>
        <taxon>Micrococcales</taxon>
        <taxon>Ruaniaceae</taxon>
        <taxon>Ruania</taxon>
    </lineage>
</organism>
<dbReference type="PANTHER" id="PTHR30346">
    <property type="entry name" value="TRANSCRIPTIONAL DUAL REGULATOR HCAR-RELATED"/>
    <property type="match status" value="1"/>
</dbReference>
<dbReference type="GO" id="GO:0003677">
    <property type="term" value="F:DNA binding"/>
    <property type="evidence" value="ECO:0007669"/>
    <property type="project" value="UniProtKB-KW"/>
</dbReference>